<dbReference type="InterPro" id="IPR003677">
    <property type="entry name" value="ANIS5_cation-bd"/>
</dbReference>
<keyword evidence="2" id="KW-0732">Signal</keyword>
<feature type="domain" description="SXP/RAL-2 family protein Ani s 5-like cation-binding" evidence="3">
    <location>
        <begin position="49"/>
        <end position="159"/>
    </location>
</feature>
<evidence type="ECO:0000256" key="2">
    <source>
        <dbReference type="SAM" id="SignalP"/>
    </source>
</evidence>
<feature type="region of interest" description="Disordered" evidence="1">
    <location>
        <begin position="195"/>
        <end position="218"/>
    </location>
</feature>
<keyword evidence="4" id="KW-1185">Reference proteome</keyword>
<sequence>MNIALVVLVLGAALCDAYRGSGRGDGGDRPGSHHRGPPPPPYLEEVSEEAREEYFTIVSNMEKTIAAQKQEILEWGRKHGIQVQSWMVDMSREFEPFTDKVEEFNKKRESIGDEMKQNVTDLIAVLPSALQQVSAIRENEDQTRTQQEEALRELKAADPKVWLIRGVNCLAQFNLNLLQVHDVLRFIFHQFKPRHPHGKPSHQGIGGFERQGGFGGPREMGSEVGGDHMTGRPRGHSGFEGRPGFGGFQGYQMFLVSAILL</sequence>
<evidence type="ECO:0000313" key="5">
    <source>
        <dbReference type="WBParaSite" id="HPBE_0002578401-mRNA-1"/>
    </source>
</evidence>
<evidence type="ECO:0000256" key="1">
    <source>
        <dbReference type="SAM" id="MobiDB-lite"/>
    </source>
</evidence>
<proteinExistence type="predicted"/>
<dbReference type="AlphaFoldDB" id="A0A183GSW4"/>
<reference evidence="5" key="1">
    <citation type="submission" date="2019-09" db="UniProtKB">
        <authorList>
            <consortium name="WormBaseParasite"/>
        </authorList>
    </citation>
    <scope>IDENTIFICATION</scope>
</reference>
<accession>A0A183GSW4</accession>
<feature type="chain" id="PRO_5008149999" evidence="2">
    <location>
        <begin position="18"/>
        <end position="261"/>
    </location>
</feature>
<dbReference type="WBParaSite" id="HPBE_0002578401-mRNA-1">
    <property type="protein sequence ID" value="HPBE_0002578401-mRNA-1"/>
    <property type="gene ID" value="HPBE_0002578401"/>
</dbReference>
<feature type="signal peptide" evidence="2">
    <location>
        <begin position="1"/>
        <end position="17"/>
    </location>
</feature>
<evidence type="ECO:0000259" key="3">
    <source>
        <dbReference type="Pfam" id="PF02520"/>
    </source>
</evidence>
<feature type="compositionally biased region" description="Gly residues" evidence="1">
    <location>
        <begin position="204"/>
        <end position="218"/>
    </location>
</feature>
<organism evidence="4 5">
    <name type="scientific">Heligmosomoides polygyrus</name>
    <name type="common">Parasitic roundworm</name>
    <dbReference type="NCBI Taxonomy" id="6339"/>
    <lineage>
        <taxon>Eukaryota</taxon>
        <taxon>Metazoa</taxon>
        <taxon>Ecdysozoa</taxon>
        <taxon>Nematoda</taxon>
        <taxon>Chromadorea</taxon>
        <taxon>Rhabditida</taxon>
        <taxon>Rhabditina</taxon>
        <taxon>Rhabditomorpha</taxon>
        <taxon>Strongyloidea</taxon>
        <taxon>Heligmosomidae</taxon>
        <taxon>Heligmosomoides</taxon>
    </lineage>
</organism>
<protein>
    <submittedName>
        <fullName evidence="5">DUF148 domain-containing protein</fullName>
    </submittedName>
</protein>
<name>A0A183GSW4_HELPZ</name>
<dbReference type="PANTHER" id="PTHR21593">
    <property type="entry name" value="PRION-LIKE- Q/N-RICH -DOMAIN-BEARING PROTEIN PROTEIN"/>
    <property type="match status" value="1"/>
</dbReference>
<dbReference type="Proteomes" id="UP000050761">
    <property type="component" value="Unassembled WGS sequence"/>
</dbReference>
<dbReference type="Pfam" id="PF02520">
    <property type="entry name" value="ANIS5_cation-bd"/>
    <property type="match status" value="1"/>
</dbReference>
<dbReference type="PANTHER" id="PTHR21593:SF36">
    <property type="entry name" value="DUF148 DOMAIN-CONTAINING PROTEIN-RELATED"/>
    <property type="match status" value="1"/>
</dbReference>
<evidence type="ECO:0000313" key="4">
    <source>
        <dbReference type="Proteomes" id="UP000050761"/>
    </source>
</evidence>
<dbReference type="InterPro" id="IPR052823">
    <property type="entry name" value="SXP/RAL-2_related"/>
</dbReference>